<dbReference type="PANTHER" id="PTHR24220">
    <property type="entry name" value="IMPORT ATP-BINDING PROTEIN"/>
    <property type="match status" value="1"/>
</dbReference>
<comment type="caution">
    <text evidence="5">The sequence shown here is derived from an EMBL/GenBank/DDBJ whole genome shotgun (WGS) entry which is preliminary data.</text>
</comment>
<dbReference type="Gene3D" id="3.40.50.300">
    <property type="entry name" value="P-loop containing nucleotide triphosphate hydrolases"/>
    <property type="match status" value="1"/>
</dbReference>
<accession>A0ABS8I1J4</accession>
<dbReference type="CDD" id="cd03255">
    <property type="entry name" value="ABC_MJ0796_LolCDE_FtsE"/>
    <property type="match status" value="1"/>
</dbReference>
<sequence>MSILLSEVTKVYQLGGERVNALAGITLSISPGEFTAIMGPSGSGKSTLMNILGCLDRPTTGSYMLDGQEVATLNDDQLAITRNKKIGFVFQSFNLLPRMSTLQNVALPMVYAGVEKKERLARAEQVLAMVGLESRMNHQPNELSGGQRQRVAIARALVNDPTIIMADEPTGNLDTKSGDEVMNIFSELNSQGRTIILVTHEPDIAEYAGRVVYVRDGLIERDEWKVR</sequence>
<dbReference type="InterPro" id="IPR017911">
    <property type="entry name" value="MacB-like_ATP-bd"/>
</dbReference>
<dbReference type="RefSeq" id="WP_007955921.1">
    <property type="nucleotide sequence ID" value="NZ_JAJHJB010000069.1"/>
</dbReference>
<dbReference type="InterPro" id="IPR027417">
    <property type="entry name" value="P-loop_NTPase"/>
</dbReference>
<dbReference type="InterPro" id="IPR003439">
    <property type="entry name" value="ABC_transporter-like_ATP-bd"/>
</dbReference>
<dbReference type="InterPro" id="IPR015854">
    <property type="entry name" value="ABC_transpr_LolD-like"/>
</dbReference>
<protein>
    <submittedName>
        <fullName evidence="5">ABC transporter ATP-binding protein</fullName>
    </submittedName>
</protein>
<dbReference type="Proteomes" id="UP001165492">
    <property type="component" value="Unassembled WGS sequence"/>
</dbReference>
<evidence type="ECO:0000256" key="1">
    <source>
        <dbReference type="ARBA" id="ARBA00022448"/>
    </source>
</evidence>
<dbReference type="PROSITE" id="PS00211">
    <property type="entry name" value="ABC_TRANSPORTER_1"/>
    <property type="match status" value="1"/>
</dbReference>
<dbReference type="Pfam" id="PF00005">
    <property type="entry name" value="ABC_tran"/>
    <property type="match status" value="1"/>
</dbReference>
<feature type="domain" description="ABC transporter" evidence="4">
    <location>
        <begin position="3"/>
        <end position="226"/>
    </location>
</feature>
<organism evidence="5 6">
    <name type="scientific">Pelosinus baikalensis</name>
    <dbReference type="NCBI Taxonomy" id="2892015"/>
    <lineage>
        <taxon>Bacteria</taxon>
        <taxon>Bacillati</taxon>
        <taxon>Bacillota</taxon>
        <taxon>Negativicutes</taxon>
        <taxon>Selenomonadales</taxon>
        <taxon>Sporomusaceae</taxon>
        <taxon>Pelosinus</taxon>
    </lineage>
</organism>
<keyword evidence="6" id="KW-1185">Reference proteome</keyword>
<evidence type="ECO:0000313" key="6">
    <source>
        <dbReference type="Proteomes" id="UP001165492"/>
    </source>
</evidence>
<dbReference type="PANTHER" id="PTHR24220:SF86">
    <property type="entry name" value="ABC TRANSPORTER ABCH.1"/>
    <property type="match status" value="1"/>
</dbReference>
<dbReference type="PROSITE" id="PS50893">
    <property type="entry name" value="ABC_TRANSPORTER_2"/>
    <property type="match status" value="1"/>
</dbReference>
<gene>
    <name evidence="5" type="ORF">LMF89_24330</name>
</gene>
<evidence type="ECO:0000259" key="4">
    <source>
        <dbReference type="PROSITE" id="PS50893"/>
    </source>
</evidence>
<keyword evidence="1" id="KW-0813">Transport</keyword>
<evidence type="ECO:0000256" key="2">
    <source>
        <dbReference type="ARBA" id="ARBA00022741"/>
    </source>
</evidence>
<keyword evidence="3 5" id="KW-0067">ATP-binding</keyword>
<name>A0ABS8I1J4_9FIRM</name>
<dbReference type="EMBL" id="JAJHJB010000069">
    <property type="protein sequence ID" value="MCC5468467.1"/>
    <property type="molecule type" value="Genomic_DNA"/>
</dbReference>
<evidence type="ECO:0000256" key="3">
    <source>
        <dbReference type="ARBA" id="ARBA00022840"/>
    </source>
</evidence>
<dbReference type="GO" id="GO:0005524">
    <property type="term" value="F:ATP binding"/>
    <property type="evidence" value="ECO:0007669"/>
    <property type="project" value="UniProtKB-KW"/>
</dbReference>
<evidence type="ECO:0000313" key="5">
    <source>
        <dbReference type="EMBL" id="MCC5468467.1"/>
    </source>
</evidence>
<dbReference type="SUPFAM" id="SSF52540">
    <property type="entry name" value="P-loop containing nucleoside triphosphate hydrolases"/>
    <property type="match status" value="1"/>
</dbReference>
<keyword evidence="2" id="KW-0547">Nucleotide-binding</keyword>
<dbReference type="SMART" id="SM00382">
    <property type="entry name" value="AAA"/>
    <property type="match status" value="1"/>
</dbReference>
<reference evidence="5" key="1">
    <citation type="submission" date="2021-11" db="EMBL/GenBank/DDBJ databases">
        <title>Description of a new species Pelosinus isolated from the bottom sediments of Lake Baikal.</title>
        <authorList>
            <person name="Zakharyuk A."/>
        </authorList>
    </citation>
    <scope>NUCLEOTIDE SEQUENCE</scope>
    <source>
        <strain evidence="5">Bkl1</strain>
    </source>
</reference>
<dbReference type="InterPro" id="IPR017871">
    <property type="entry name" value="ABC_transporter-like_CS"/>
</dbReference>
<dbReference type="InterPro" id="IPR003593">
    <property type="entry name" value="AAA+_ATPase"/>
</dbReference>
<proteinExistence type="predicted"/>